<name>A0ACC0TQQ2_9AGAM</name>
<reference evidence="1" key="1">
    <citation type="submission" date="2021-03" db="EMBL/GenBank/DDBJ databases">
        <title>Evolutionary priming and transition to the ectomycorrhizal habit in an iconic lineage of mushroom-forming fungi: is preadaptation a requirement?</title>
        <authorList>
            <consortium name="DOE Joint Genome Institute"/>
            <person name="Looney B.P."/>
            <person name="Miyauchi S."/>
            <person name="Morin E."/>
            <person name="Drula E."/>
            <person name="Courty P.E."/>
            <person name="Chicoki N."/>
            <person name="Fauchery L."/>
            <person name="Kohler A."/>
            <person name="Kuo A."/>
            <person name="LaButti K."/>
            <person name="Pangilinan J."/>
            <person name="Lipzen A."/>
            <person name="Riley R."/>
            <person name="Andreopoulos W."/>
            <person name="He G."/>
            <person name="Johnson J."/>
            <person name="Barry K.W."/>
            <person name="Grigoriev I.V."/>
            <person name="Nagy L."/>
            <person name="Hibbett D."/>
            <person name="Henrissat B."/>
            <person name="Matheny P.B."/>
            <person name="Labbe J."/>
            <person name="Martin A.F."/>
        </authorList>
    </citation>
    <scope>NUCLEOTIDE SEQUENCE</scope>
    <source>
        <strain evidence="1">BPL698</strain>
    </source>
</reference>
<gene>
    <name evidence="1" type="ORF">F5148DRAFT_1295687</name>
</gene>
<dbReference type="Proteomes" id="UP001207468">
    <property type="component" value="Unassembled WGS sequence"/>
</dbReference>
<proteinExistence type="predicted"/>
<evidence type="ECO:0000313" key="1">
    <source>
        <dbReference type="EMBL" id="KAI9432627.1"/>
    </source>
</evidence>
<comment type="caution">
    <text evidence="1">The sequence shown here is derived from an EMBL/GenBank/DDBJ whole genome shotgun (WGS) entry which is preliminary data.</text>
</comment>
<organism evidence="1 2">
    <name type="scientific">Russula earlei</name>
    <dbReference type="NCBI Taxonomy" id="71964"/>
    <lineage>
        <taxon>Eukaryota</taxon>
        <taxon>Fungi</taxon>
        <taxon>Dikarya</taxon>
        <taxon>Basidiomycota</taxon>
        <taxon>Agaricomycotina</taxon>
        <taxon>Agaricomycetes</taxon>
        <taxon>Russulales</taxon>
        <taxon>Russulaceae</taxon>
        <taxon>Russula</taxon>
    </lineage>
</organism>
<keyword evidence="2" id="KW-1185">Reference proteome</keyword>
<evidence type="ECO:0000313" key="2">
    <source>
        <dbReference type="Proteomes" id="UP001207468"/>
    </source>
</evidence>
<accession>A0ACC0TQQ2</accession>
<sequence>MKHMAFLGIAFLLGTACFAQNTPTTTPGTLVPDGKLFTSLFQQRAAEYRALCFQAYNIAHLRLEQALQQPGFKPMAVITDIDETVLDNSPYAVHQGLQGKDYEAAGWMGWTSLAQADTLAGALTFFKYAASKHVEVFYITNRDEKERAATLQNLQKYGFPYADDTHLILRQTSSSKESRRQKVATTHNIVLLLGDNLADFSALFDKKTEEERLQNVQQNADLFGSKFIVLPNANYGDWEGALYHYNYQLTPAQKDSVIRASLKTF</sequence>
<protein>
    <submittedName>
        <fullName evidence="1">5'-nucleotidase</fullName>
    </submittedName>
</protein>
<dbReference type="EMBL" id="JAGFNK010001311">
    <property type="protein sequence ID" value="KAI9432627.1"/>
    <property type="molecule type" value="Genomic_DNA"/>
</dbReference>